<accession>A0A8S4G2U0</accession>
<dbReference type="Proteomes" id="UP000653454">
    <property type="component" value="Unassembled WGS sequence"/>
</dbReference>
<comment type="catalytic activity">
    <reaction evidence="8">
        <text>a (3S)-3-hydroxyacyl-CoA + NAD(+) = a 3-oxoacyl-CoA + NADH + H(+)</text>
        <dbReference type="Rhea" id="RHEA:22432"/>
        <dbReference type="ChEBI" id="CHEBI:15378"/>
        <dbReference type="ChEBI" id="CHEBI:57318"/>
        <dbReference type="ChEBI" id="CHEBI:57540"/>
        <dbReference type="ChEBI" id="CHEBI:57945"/>
        <dbReference type="ChEBI" id="CHEBI:90726"/>
        <dbReference type="EC" id="1.1.1.35"/>
    </reaction>
</comment>
<feature type="domain" description="3-hydroxyacyl-CoA dehydrogenase C-terminal" evidence="9">
    <location>
        <begin position="208"/>
        <end position="304"/>
    </location>
</feature>
<sequence>MIKLIGHVRNFSSSPSLNVIQNVTVVGGGLMGSGIAQVAAQAGQNVTIIDVKPELLEKAQKSIKSNLVRVAKKTFKDDAAKAEQFVKDSFDRIKVSTKIEDGANVDLIVEAIVEKLDAKQELFKKLDDLSPEHTIFASNTSSISINEICSGIKRKDRFGGLHFFNPVPVMRLLEVIKGDDISEATYQAMMAWGKSVGKTCITCKDTPGFVVNRLLGPYSAEALRMYERGDASKEDIDIGMKLGAGYPMGPFELADYTGLDTNKFALQVMYEKTGNPVFEPIPLLHKMVEEGKLGIKTGEGFYKYNKNKFHYRKKKIIIDINMKHELTISGDASGKDIDVGMKLGAGYPMGPLELADYTGLDTKVQVLATLYEKTGLAVFKPIAVLNKLVSEGRIGRKSGEGIYKYESK</sequence>
<comment type="caution">
    <text evidence="11">The sequence shown here is derived from an EMBL/GenBank/DDBJ whole genome shotgun (WGS) entry which is preliminary data.</text>
</comment>
<dbReference type="GO" id="GO:0006635">
    <property type="term" value="P:fatty acid beta-oxidation"/>
    <property type="evidence" value="ECO:0007669"/>
    <property type="project" value="TreeGrafter"/>
</dbReference>
<dbReference type="InterPro" id="IPR052242">
    <property type="entry name" value="Mito_3-hydroxyacyl-CoA_DH"/>
</dbReference>
<reference evidence="11" key="1">
    <citation type="submission" date="2020-11" db="EMBL/GenBank/DDBJ databases">
        <authorList>
            <person name="Whiteford S."/>
        </authorList>
    </citation>
    <scope>NUCLEOTIDE SEQUENCE</scope>
</reference>
<dbReference type="PANTHER" id="PTHR43561">
    <property type="match status" value="1"/>
</dbReference>
<dbReference type="InterPro" id="IPR006180">
    <property type="entry name" value="3-OHacyl-CoA_DH_CS"/>
</dbReference>
<dbReference type="EMBL" id="CAJHNJ030000085">
    <property type="protein sequence ID" value="CAG9134756.1"/>
    <property type="molecule type" value="Genomic_DNA"/>
</dbReference>
<name>A0A8S4G2U0_PLUXY</name>
<keyword evidence="6" id="KW-0520">NAD</keyword>
<dbReference type="InterPro" id="IPR013328">
    <property type="entry name" value="6PGD_dom2"/>
</dbReference>
<evidence type="ECO:0000256" key="7">
    <source>
        <dbReference type="ARBA" id="ARBA00023128"/>
    </source>
</evidence>
<keyword evidence="7" id="KW-0496">Mitochondrion</keyword>
<keyword evidence="5" id="KW-0560">Oxidoreductase</keyword>
<dbReference type="GO" id="GO:0003857">
    <property type="term" value="F:(3S)-3-hydroxyacyl-CoA dehydrogenase (NAD+) activity"/>
    <property type="evidence" value="ECO:0007669"/>
    <property type="project" value="UniProtKB-EC"/>
</dbReference>
<dbReference type="FunFam" id="3.40.50.720:FF:000009">
    <property type="entry name" value="Fatty oxidation complex, alpha subunit"/>
    <property type="match status" value="1"/>
</dbReference>
<evidence type="ECO:0000313" key="12">
    <source>
        <dbReference type="Proteomes" id="UP000653454"/>
    </source>
</evidence>
<keyword evidence="12" id="KW-1185">Reference proteome</keyword>
<feature type="domain" description="3-hydroxyacyl-CoA dehydrogenase C-terminal" evidence="9">
    <location>
        <begin position="325"/>
        <end position="405"/>
    </location>
</feature>
<dbReference type="Pfam" id="PF02737">
    <property type="entry name" value="3HCDH_N"/>
    <property type="match status" value="1"/>
</dbReference>
<dbReference type="Gene3D" id="1.10.1040.10">
    <property type="entry name" value="N-(1-d-carboxylethyl)-l-norvaline Dehydrogenase, domain 2"/>
    <property type="match status" value="2"/>
</dbReference>
<feature type="domain" description="3-hydroxyacyl-CoA dehydrogenase NAD binding" evidence="10">
    <location>
        <begin position="22"/>
        <end position="206"/>
    </location>
</feature>
<evidence type="ECO:0000256" key="3">
    <source>
        <dbReference type="ARBA" id="ARBA00009463"/>
    </source>
</evidence>
<comment type="similarity">
    <text evidence="3">Belongs to the 3-hydroxyacyl-CoA dehydrogenase family.</text>
</comment>
<gene>
    <name evidence="11" type="ORF">PLXY2_LOCUS12994</name>
</gene>
<dbReference type="Gene3D" id="3.40.50.720">
    <property type="entry name" value="NAD(P)-binding Rossmann-like Domain"/>
    <property type="match status" value="1"/>
</dbReference>
<dbReference type="InterPro" id="IPR006176">
    <property type="entry name" value="3-OHacyl-CoA_DH_NAD-bd"/>
</dbReference>
<evidence type="ECO:0000259" key="10">
    <source>
        <dbReference type="Pfam" id="PF02737"/>
    </source>
</evidence>
<dbReference type="GO" id="GO:0070403">
    <property type="term" value="F:NAD+ binding"/>
    <property type="evidence" value="ECO:0007669"/>
    <property type="project" value="InterPro"/>
</dbReference>
<dbReference type="EC" id="1.1.1.35" evidence="4"/>
<dbReference type="SUPFAM" id="SSF48179">
    <property type="entry name" value="6-phosphogluconate dehydrogenase C-terminal domain-like"/>
    <property type="match status" value="2"/>
</dbReference>
<evidence type="ECO:0000256" key="8">
    <source>
        <dbReference type="ARBA" id="ARBA00049556"/>
    </source>
</evidence>
<protein>
    <recommendedName>
        <fullName evidence="4">3-hydroxyacyl-CoA dehydrogenase</fullName>
        <ecNumber evidence="4">1.1.1.35</ecNumber>
    </recommendedName>
</protein>
<dbReference type="Pfam" id="PF00725">
    <property type="entry name" value="3HCDH"/>
    <property type="match status" value="2"/>
</dbReference>
<dbReference type="InterPro" id="IPR008927">
    <property type="entry name" value="6-PGluconate_DH-like_C_sf"/>
</dbReference>
<evidence type="ECO:0000256" key="2">
    <source>
        <dbReference type="ARBA" id="ARBA00005005"/>
    </source>
</evidence>
<dbReference type="AlphaFoldDB" id="A0A8S4G2U0"/>
<dbReference type="GO" id="GO:0005759">
    <property type="term" value="C:mitochondrial matrix"/>
    <property type="evidence" value="ECO:0007669"/>
    <property type="project" value="UniProtKB-SubCell"/>
</dbReference>
<evidence type="ECO:0000313" key="11">
    <source>
        <dbReference type="EMBL" id="CAG9134756.1"/>
    </source>
</evidence>
<evidence type="ECO:0000256" key="4">
    <source>
        <dbReference type="ARBA" id="ARBA00013000"/>
    </source>
</evidence>
<dbReference type="SUPFAM" id="SSF51735">
    <property type="entry name" value="NAD(P)-binding Rossmann-fold domains"/>
    <property type="match status" value="1"/>
</dbReference>
<evidence type="ECO:0000259" key="9">
    <source>
        <dbReference type="Pfam" id="PF00725"/>
    </source>
</evidence>
<dbReference type="PANTHER" id="PTHR43561:SF3">
    <property type="entry name" value="HYDROXYACYL-COENZYME A DEHYDROGENASE, MITOCHONDRIAL"/>
    <property type="match status" value="1"/>
</dbReference>
<evidence type="ECO:0000256" key="6">
    <source>
        <dbReference type="ARBA" id="ARBA00023027"/>
    </source>
</evidence>
<proteinExistence type="inferred from homology"/>
<dbReference type="InterPro" id="IPR036291">
    <property type="entry name" value="NAD(P)-bd_dom_sf"/>
</dbReference>
<dbReference type="InterPro" id="IPR006108">
    <property type="entry name" value="3HC_DH_C"/>
</dbReference>
<dbReference type="PROSITE" id="PS00067">
    <property type="entry name" value="3HCDH"/>
    <property type="match status" value="1"/>
</dbReference>
<comment type="pathway">
    <text evidence="2">Lipid metabolism; fatty acid beta-oxidation.</text>
</comment>
<comment type="subcellular location">
    <subcellularLocation>
        <location evidence="1">Mitochondrion matrix</location>
    </subcellularLocation>
</comment>
<evidence type="ECO:0000256" key="1">
    <source>
        <dbReference type="ARBA" id="ARBA00004305"/>
    </source>
</evidence>
<organism evidence="11 12">
    <name type="scientific">Plutella xylostella</name>
    <name type="common">Diamondback moth</name>
    <name type="synonym">Plutella maculipennis</name>
    <dbReference type="NCBI Taxonomy" id="51655"/>
    <lineage>
        <taxon>Eukaryota</taxon>
        <taxon>Metazoa</taxon>
        <taxon>Ecdysozoa</taxon>
        <taxon>Arthropoda</taxon>
        <taxon>Hexapoda</taxon>
        <taxon>Insecta</taxon>
        <taxon>Pterygota</taxon>
        <taxon>Neoptera</taxon>
        <taxon>Endopterygota</taxon>
        <taxon>Lepidoptera</taxon>
        <taxon>Glossata</taxon>
        <taxon>Ditrysia</taxon>
        <taxon>Yponomeutoidea</taxon>
        <taxon>Plutellidae</taxon>
        <taxon>Plutella</taxon>
    </lineage>
</organism>
<evidence type="ECO:0000256" key="5">
    <source>
        <dbReference type="ARBA" id="ARBA00023002"/>
    </source>
</evidence>